<protein>
    <recommendedName>
        <fullName evidence="1">Beta-lactamase-related domain-containing protein</fullName>
    </recommendedName>
</protein>
<accession>X0UBT5</accession>
<proteinExistence type="predicted"/>
<name>X0UBT5_9ZZZZ</name>
<dbReference type="PANTHER" id="PTHR43283">
    <property type="entry name" value="BETA-LACTAMASE-RELATED"/>
    <property type="match status" value="1"/>
</dbReference>
<feature type="domain" description="Beta-lactamase-related" evidence="1">
    <location>
        <begin position="1"/>
        <end position="172"/>
    </location>
</feature>
<dbReference type="InterPro" id="IPR012338">
    <property type="entry name" value="Beta-lactam/transpept-like"/>
</dbReference>
<evidence type="ECO:0000313" key="2">
    <source>
        <dbReference type="EMBL" id="GAG03269.1"/>
    </source>
</evidence>
<dbReference type="Gene3D" id="3.40.710.10">
    <property type="entry name" value="DD-peptidase/beta-lactamase superfamily"/>
    <property type="match status" value="1"/>
</dbReference>
<dbReference type="PANTHER" id="PTHR43283:SF3">
    <property type="entry name" value="BETA-LACTAMASE FAMILY PROTEIN (AFU_ORTHOLOGUE AFUA_5G07500)"/>
    <property type="match status" value="1"/>
</dbReference>
<dbReference type="InterPro" id="IPR050789">
    <property type="entry name" value="Diverse_Enzym_Activities"/>
</dbReference>
<organism evidence="2">
    <name type="scientific">marine sediment metagenome</name>
    <dbReference type="NCBI Taxonomy" id="412755"/>
    <lineage>
        <taxon>unclassified sequences</taxon>
        <taxon>metagenomes</taxon>
        <taxon>ecological metagenomes</taxon>
    </lineage>
</organism>
<gene>
    <name evidence="2" type="ORF">S01H1_42014</name>
</gene>
<dbReference type="AlphaFoldDB" id="X0UBT5"/>
<evidence type="ECO:0000259" key="1">
    <source>
        <dbReference type="Pfam" id="PF00144"/>
    </source>
</evidence>
<comment type="caution">
    <text evidence="2">The sequence shown here is derived from an EMBL/GenBank/DDBJ whole genome shotgun (WGS) entry which is preliminary data.</text>
</comment>
<feature type="non-terminal residue" evidence="2">
    <location>
        <position position="1"/>
    </location>
</feature>
<reference evidence="2" key="1">
    <citation type="journal article" date="2014" name="Front. Microbiol.">
        <title>High frequency of phylogenetically diverse reductive dehalogenase-homologous genes in deep subseafloor sedimentary metagenomes.</title>
        <authorList>
            <person name="Kawai M."/>
            <person name="Futagami T."/>
            <person name="Toyoda A."/>
            <person name="Takaki Y."/>
            <person name="Nishi S."/>
            <person name="Hori S."/>
            <person name="Arai W."/>
            <person name="Tsubouchi T."/>
            <person name="Morono Y."/>
            <person name="Uchiyama I."/>
            <person name="Ito T."/>
            <person name="Fujiyama A."/>
            <person name="Inagaki F."/>
            <person name="Takami H."/>
        </authorList>
    </citation>
    <scope>NUCLEOTIDE SEQUENCE</scope>
    <source>
        <strain evidence="2">Expedition CK06-06</strain>
    </source>
</reference>
<dbReference type="SUPFAM" id="SSF56601">
    <property type="entry name" value="beta-lactamase/transpeptidase-like"/>
    <property type="match status" value="1"/>
</dbReference>
<dbReference type="Pfam" id="PF00144">
    <property type="entry name" value="Beta-lactamase"/>
    <property type="match status" value="1"/>
</dbReference>
<sequence length="193" mass="21172">PLGMKNTALGLPDELKSRIVPVKVRDETPGLFDPILLESMNALAKEDTELPAGGAVSTALDIFRFSEMYRRGGILDGAQILSPNMIKLATSIHTGDLPNHLFDYCREMYGWPVFPANLGLSFFIRGKGIFPCFLGLTTSPETYAGLGAGSTMFWVDPIRDLTFVFLSAGLLEEGHNLMRLQRLSDMVVASLMD</sequence>
<dbReference type="InterPro" id="IPR001466">
    <property type="entry name" value="Beta-lactam-related"/>
</dbReference>
<dbReference type="EMBL" id="BARS01026674">
    <property type="protein sequence ID" value="GAG03269.1"/>
    <property type="molecule type" value="Genomic_DNA"/>
</dbReference>